<evidence type="ECO:0000256" key="1">
    <source>
        <dbReference type="SAM" id="SignalP"/>
    </source>
</evidence>
<evidence type="ECO:0000313" key="2">
    <source>
        <dbReference type="EMBL" id="CDW74422.1"/>
    </source>
</evidence>
<dbReference type="AlphaFoldDB" id="A0A077ZXV6"/>
<feature type="signal peptide" evidence="1">
    <location>
        <begin position="1"/>
        <end position="27"/>
    </location>
</feature>
<proteinExistence type="predicted"/>
<keyword evidence="3" id="KW-1185">Reference proteome</keyword>
<keyword evidence="1" id="KW-0732">Signal</keyword>
<name>A0A077ZXV6_STYLE</name>
<dbReference type="InParanoid" id="A0A077ZXV6"/>
<organism evidence="2 3">
    <name type="scientific">Stylonychia lemnae</name>
    <name type="common">Ciliate</name>
    <dbReference type="NCBI Taxonomy" id="5949"/>
    <lineage>
        <taxon>Eukaryota</taxon>
        <taxon>Sar</taxon>
        <taxon>Alveolata</taxon>
        <taxon>Ciliophora</taxon>
        <taxon>Intramacronucleata</taxon>
        <taxon>Spirotrichea</taxon>
        <taxon>Stichotrichia</taxon>
        <taxon>Sporadotrichida</taxon>
        <taxon>Oxytrichidae</taxon>
        <taxon>Stylonychinae</taxon>
        <taxon>Stylonychia</taxon>
    </lineage>
</organism>
<reference evidence="2 3" key="1">
    <citation type="submission" date="2014-06" db="EMBL/GenBank/DDBJ databases">
        <authorList>
            <person name="Swart Estienne"/>
        </authorList>
    </citation>
    <scope>NUCLEOTIDE SEQUENCE [LARGE SCALE GENOMIC DNA]</scope>
    <source>
        <strain evidence="2 3">130c</strain>
    </source>
</reference>
<dbReference type="EMBL" id="CCKQ01003299">
    <property type="protein sequence ID" value="CDW74422.1"/>
    <property type="molecule type" value="Genomic_DNA"/>
</dbReference>
<sequence length="161" mass="18848">MKNSRILALCSFIAVLLNIMIVAQANARFYSPYVDLEDLEDKKQQKHKVQSTKTPDFKNLFIIPPHLKNKKLQNHIKRAYFEGMDIDYNEDVPNVQAFQRRLLLFCDWCGLVVQNSIQHEQGSNNLEDDLNEELKHLSQVQKNLRRIQALAERIDQFSSAY</sequence>
<feature type="chain" id="PRO_5001729073" evidence="1">
    <location>
        <begin position="28"/>
        <end position="161"/>
    </location>
</feature>
<protein>
    <submittedName>
        <fullName evidence="2">Uncharacterized protein</fullName>
    </submittedName>
</protein>
<evidence type="ECO:0000313" key="3">
    <source>
        <dbReference type="Proteomes" id="UP000039865"/>
    </source>
</evidence>
<accession>A0A077ZXV6</accession>
<dbReference type="Proteomes" id="UP000039865">
    <property type="component" value="Unassembled WGS sequence"/>
</dbReference>
<gene>
    <name evidence="2" type="primary">Contig17002.g18112</name>
    <name evidence="2" type="ORF">STYLEM_3401</name>
</gene>